<proteinExistence type="predicted"/>
<organism evidence="2 3">
    <name type="scientific">Nocardia rhizosphaerae</name>
    <dbReference type="NCBI Taxonomy" id="1691571"/>
    <lineage>
        <taxon>Bacteria</taxon>
        <taxon>Bacillati</taxon>
        <taxon>Actinomycetota</taxon>
        <taxon>Actinomycetes</taxon>
        <taxon>Mycobacteriales</taxon>
        <taxon>Nocardiaceae</taxon>
        <taxon>Nocardia</taxon>
    </lineage>
</organism>
<evidence type="ECO:0000259" key="1">
    <source>
        <dbReference type="Pfam" id="PF08818"/>
    </source>
</evidence>
<reference evidence="3" key="1">
    <citation type="journal article" date="2019" name="Int. J. Syst. Evol. Microbiol.">
        <title>The Global Catalogue of Microorganisms (GCM) 10K type strain sequencing project: providing services to taxonomists for standard genome sequencing and annotation.</title>
        <authorList>
            <consortium name="The Broad Institute Genomics Platform"/>
            <consortium name="The Broad Institute Genome Sequencing Center for Infectious Disease"/>
            <person name="Wu L."/>
            <person name="Ma J."/>
        </authorList>
    </citation>
    <scope>NUCLEOTIDE SEQUENCE [LARGE SCALE GENOMIC DNA]</scope>
    <source>
        <strain evidence="3">CGMCC 4.7204</strain>
    </source>
</reference>
<comment type="caution">
    <text evidence="2">The sequence shown here is derived from an EMBL/GenBank/DDBJ whole genome shotgun (WGS) entry which is preliminary data.</text>
</comment>
<dbReference type="InterPro" id="IPR014922">
    <property type="entry name" value="YdhG-like"/>
</dbReference>
<feature type="domain" description="YdhG-like" evidence="1">
    <location>
        <begin position="10"/>
        <end position="108"/>
    </location>
</feature>
<evidence type="ECO:0000313" key="3">
    <source>
        <dbReference type="Proteomes" id="UP001595767"/>
    </source>
</evidence>
<dbReference type="Proteomes" id="UP001595767">
    <property type="component" value="Unassembled WGS sequence"/>
</dbReference>
<dbReference type="Pfam" id="PF08818">
    <property type="entry name" value="DUF1801"/>
    <property type="match status" value="1"/>
</dbReference>
<dbReference type="SUPFAM" id="SSF159888">
    <property type="entry name" value="YdhG-like"/>
    <property type="match status" value="1"/>
</dbReference>
<dbReference type="Gene3D" id="3.90.1150.200">
    <property type="match status" value="1"/>
</dbReference>
<evidence type="ECO:0000313" key="2">
    <source>
        <dbReference type="EMBL" id="MFC4125585.1"/>
    </source>
</evidence>
<accession>A0ABV8L4Z0</accession>
<dbReference type="RefSeq" id="WP_378549887.1">
    <property type="nucleotide sequence ID" value="NZ_JBHSBA010000005.1"/>
</dbReference>
<name>A0ABV8L4Z0_9NOCA</name>
<keyword evidence="3" id="KW-1185">Reference proteome</keyword>
<gene>
    <name evidence="2" type="ORF">ACFOW8_11650</name>
</gene>
<dbReference type="EMBL" id="JBHSBA010000005">
    <property type="protein sequence ID" value="MFC4125585.1"/>
    <property type="molecule type" value="Genomic_DNA"/>
</dbReference>
<sequence length="114" mass="12611">MAQDWRVGRVDDIRSLIKAAEPDVVEEMKWKKPSNPDGVPTFSLDGLICTVETYKGKVKINFAKGASVDDPTGLFSAGPQAAVRRSIDLHEDDELDPEAFKALINDAVRVNRTR</sequence>
<protein>
    <submittedName>
        <fullName evidence="2">DUF1801 domain-containing protein</fullName>
    </submittedName>
</protein>